<proteinExistence type="predicted"/>
<dbReference type="EMBL" id="QFYP01000001">
    <property type="protein sequence ID" value="RAK58867.1"/>
    <property type="molecule type" value="Genomic_DNA"/>
</dbReference>
<dbReference type="Pfam" id="PF16242">
    <property type="entry name" value="Pyrid_ox_like"/>
    <property type="match status" value="1"/>
</dbReference>
<dbReference type="Gene3D" id="2.30.110.10">
    <property type="entry name" value="Electron Transport, Fmn-binding Protein, Chain A"/>
    <property type="match status" value="1"/>
</dbReference>
<dbReference type="InterPro" id="IPR038725">
    <property type="entry name" value="YdaG_split_barrel_FMN-bd"/>
</dbReference>
<comment type="caution">
    <text evidence="2">The sequence shown here is derived from an EMBL/GenBank/DDBJ whole genome shotgun (WGS) entry which is preliminary data.</text>
</comment>
<accession>A0A328AW86</accession>
<sequence>MTTDTHDRAAVETRLWDEIEKHRTGMLGVVGGEPQHFQPMTAFLERGNGEIWFFTYRDSDLARAAGSGAPSMFVFQLKDIQACIGGRLSDAHDVDRMDKYWNPVVAAWYPKGRDDPRLTMLRLDCDDAQVWISEAGPARFAWEITRANATHRTPDLGGSAHLDLH</sequence>
<dbReference type="AlphaFoldDB" id="A0A328AW86"/>
<protein>
    <recommendedName>
        <fullName evidence="1">General stress protein FMN-binding split barrel domain-containing protein</fullName>
    </recommendedName>
</protein>
<evidence type="ECO:0000259" key="1">
    <source>
        <dbReference type="Pfam" id="PF16242"/>
    </source>
</evidence>
<dbReference type="InterPro" id="IPR052917">
    <property type="entry name" value="Stress-Dev_Protein"/>
</dbReference>
<name>A0A328AW86_9CAUL</name>
<dbReference type="PANTHER" id="PTHR34818">
    <property type="entry name" value="PROTEIN BLI-3"/>
    <property type="match status" value="1"/>
</dbReference>
<dbReference type="SUPFAM" id="SSF50475">
    <property type="entry name" value="FMN-binding split barrel"/>
    <property type="match status" value="1"/>
</dbReference>
<dbReference type="PANTHER" id="PTHR34818:SF1">
    <property type="entry name" value="PROTEIN BLI-3"/>
    <property type="match status" value="1"/>
</dbReference>
<feature type="domain" description="General stress protein FMN-binding split barrel" evidence="1">
    <location>
        <begin position="13"/>
        <end position="155"/>
    </location>
</feature>
<keyword evidence="3" id="KW-1185">Reference proteome</keyword>
<evidence type="ECO:0000313" key="3">
    <source>
        <dbReference type="Proteomes" id="UP000249842"/>
    </source>
</evidence>
<organism evidence="2 3">
    <name type="scientific">Phenylobacterium hankyongense</name>
    <dbReference type="NCBI Taxonomy" id="1813876"/>
    <lineage>
        <taxon>Bacteria</taxon>
        <taxon>Pseudomonadati</taxon>
        <taxon>Pseudomonadota</taxon>
        <taxon>Alphaproteobacteria</taxon>
        <taxon>Caulobacterales</taxon>
        <taxon>Caulobacteraceae</taxon>
        <taxon>Phenylobacterium</taxon>
    </lineage>
</organism>
<dbReference type="InterPro" id="IPR012349">
    <property type="entry name" value="Split_barrel_FMN-bd"/>
</dbReference>
<dbReference type="Proteomes" id="UP000249842">
    <property type="component" value="Unassembled WGS sequence"/>
</dbReference>
<gene>
    <name evidence="2" type="ORF">DJ021_03150</name>
</gene>
<reference evidence="3" key="1">
    <citation type="submission" date="2018-05" db="EMBL/GenBank/DDBJ databases">
        <authorList>
            <person name="Li X."/>
        </authorList>
    </citation>
    <scope>NUCLEOTIDE SEQUENCE [LARGE SCALE GENOMIC DNA]</scope>
    <source>
        <strain evidence="3">HKS-05</strain>
    </source>
</reference>
<evidence type="ECO:0000313" key="2">
    <source>
        <dbReference type="EMBL" id="RAK58867.1"/>
    </source>
</evidence>
<dbReference type="RefSeq" id="WP_111456160.1">
    <property type="nucleotide sequence ID" value="NZ_QFYP01000001.1"/>
</dbReference>
<dbReference type="OrthoDB" id="1432662at2"/>